<dbReference type="SMART" id="SM00704">
    <property type="entry name" value="ZnF_CDGSH"/>
    <property type="match status" value="2"/>
</dbReference>
<evidence type="ECO:0000256" key="4">
    <source>
        <dbReference type="ARBA" id="ARBA00023014"/>
    </source>
</evidence>
<evidence type="ECO:0000313" key="6">
    <source>
        <dbReference type="EMBL" id="VAX13995.1"/>
    </source>
</evidence>
<accession>A0A3B1C5L4</accession>
<dbReference type="EMBL" id="UOFZ01000150">
    <property type="protein sequence ID" value="VAX13995.1"/>
    <property type="molecule type" value="Genomic_DNA"/>
</dbReference>
<evidence type="ECO:0000259" key="5">
    <source>
        <dbReference type="SMART" id="SM00704"/>
    </source>
</evidence>
<protein>
    <recommendedName>
        <fullName evidence="5">Iron-binding zinc finger CDGSH type domain-containing protein</fullName>
    </recommendedName>
</protein>
<feature type="domain" description="Iron-binding zinc finger CDGSH type" evidence="5">
    <location>
        <begin position="27"/>
        <end position="63"/>
    </location>
</feature>
<feature type="domain" description="Iron-binding zinc finger CDGSH type" evidence="5">
    <location>
        <begin position="96"/>
        <end position="139"/>
    </location>
</feature>
<proteinExistence type="predicted"/>
<dbReference type="Pfam" id="PF09360">
    <property type="entry name" value="zf-CDGSH"/>
    <property type="match status" value="2"/>
</dbReference>
<organism evidence="6">
    <name type="scientific">hydrothermal vent metagenome</name>
    <dbReference type="NCBI Taxonomy" id="652676"/>
    <lineage>
        <taxon>unclassified sequences</taxon>
        <taxon>metagenomes</taxon>
        <taxon>ecological metagenomes</taxon>
    </lineage>
</organism>
<dbReference type="InterPro" id="IPR052950">
    <property type="entry name" value="CISD"/>
</dbReference>
<dbReference type="InterPro" id="IPR018967">
    <property type="entry name" value="FeS-contain_CDGSH-typ"/>
</dbReference>
<keyword evidence="1" id="KW-0001">2Fe-2S</keyword>
<dbReference type="GO" id="GO:0005739">
    <property type="term" value="C:mitochondrion"/>
    <property type="evidence" value="ECO:0007669"/>
    <property type="project" value="TreeGrafter"/>
</dbReference>
<dbReference type="PANTHER" id="PTHR46491">
    <property type="entry name" value="CDGSH IRON SULFUR DOMAIN PROTEIN HOMOLOG"/>
    <property type="match status" value="1"/>
</dbReference>
<keyword evidence="3" id="KW-0408">Iron</keyword>
<evidence type="ECO:0000256" key="3">
    <source>
        <dbReference type="ARBA" id="ARBA00023004"/>
    </source>
</evidence>
<dbReference type="GO" id="GO:0046872">
    <property type="term" value="F:metal ion binding"/>
    <property type="evidence" value="ECO:0007669"/>
    <property type="project" value="UniProtKB-KW"/>
</dbReference>
<gene>
    <name evidence="6" type="ORF">MNBD_GAMMA24-1458</name>
</gene>
<evidence type="ECO:0000256" key="2">
    <source>
        <dbReference type="ARBA" id="ARBA00022723"/>
    </source>
</evidence>
<dbReference type="InterPro" id="IPR042216">
    <property type="entry name" value="MitoNEET_CISD"/>
</dbReference>
<keyword evidence="4" id="KW-0411">Iron-sulfur</keyword>
<name>A0A3B1C5L4_9ZZZZ</name>
<dbReference type="PANTHER" id="PTHR46491:SF3">
    <property type="entry name" value="CDGSH IRON-SULFUR DOMAIN-CONTAINING PROTEIN 3, MITOCHONDRIAL"/>
    <property type="match status" value="1"/>
</dbReference>
<sequence length="141" mass="15396">MTEPGANVITLKVDGPMVCRGDITLVDVAGEVLLEDQEVWLCRCGESKKMPFCDGSHRQADFHDAGEFEDERAEKLESTVGPLVISVKPNAMLSIKGPVTIQSADGRFHSQRSRGALCRCGRSGKKPFCDASHRRCGFKAD</sequence>
<dbReference type="GO" id="GO:0051537">
    <property type="term" value="F:2 iron, 2 sulfur cluster binding"/>
    <property type="evidence" value="ECO:0007669"/>
    <property type="project" value="UniProtKB-KW"/>
</dbReference>
<dbReference type="Gene3D" id="3.40.5.90">
    <property type="entry name" value="CDGSH iron-sulfur domain, mitoNEET-type"/>
    <property type="match status" value="2"/>
</dbReference>
<evidence type="ECO:0000256" key="1">
    <source>
        <dbReference type="ARBA" id="ARBA00022714"/>
    </source>
</evidence>
<dbReference type="AlphaFoldDB" id="A0A3B1C5L4"/>
<keyword evidence="2" id="KW-0479">Metal-binding</keyword>
<reference evidence="6" key="1">
    <citation type="submission" date="2018-06" db="EMBL/GenBank/DDBJ databases">
        <authorList>
            <person name="Zhirakovskaya E."/>
        </authorList>
    </citation>
    <scope>NUCLEOTIDE SEQUENCE</scope>
</reference>